<dbReference type="Proteomes" id="UP001295740">
    <property type="component" value="Unassembled WGS sequence"/>
</dbReference>
<evidence type="ECO:0000313" key="1">
    <source>
        <dbReference type="EMBL" id="CAJ2500616.1"/>
    </source>
</evidence>
<reference evidence="1" key="1">
    <citation type="submission" date="2023-10" db="EMBL/GenBank/DDBJ databases">
        <authorList>
            <person name="Hackl T."/>
        </authorList>
    </citation>
    <scope>NUCLEOTIDE SEQUENCE</scope>
</reference>
<gene>
    <name evidence="1" type="ORF">KHLLAP_LOCUS1084</name>
</gene>
<dbReference type="EMBL" id="CAUWAG010000003">
    <property type="protein sequence ID" value="CAJ2500616.1"/>
    <property type="molecule type" value="Genomic_DNA"/>
</dbReference>
<accession>A0AAI8V937</accession>
<keyword evidence="2" id="KW-1185">Reference proteome</keyword>
<sequence>MIVYLSTKTLPSSFLWKCIHAAQVNVGFATERHVVAPPVEQDLFRLVSKREHGRRNIVLDPRVENTSSHAKVLGKDVVHFHTGVREVYPDRIFAFGYTPLYAYAKAGFSAEQIRFLGGRRPRQDRHHLAGAAYVGGQRNQHAHRRLCAGLAAQRHCGIPRDGGEAVKGTDAACG</sequence>
<organism evidence="1 2">
    <name type="scientific">Anthostomella pinea</name>
    <dbReference type="NCBI Taxonomy" id="933095"/>
    <lineage>
        <taxon>Eukaryota</taxon>
        <taxon>Fungi</taxon>
        <taxon>Dikarya</taxon>
        <taxon>Ascomycota</taxon>
        <taxon>Pezizomycotina</taxon>
        <taxon>Sordariomycetes</taxon>
        <taxon>Xylariomycetidae</taxon>
        <taxon>Xylariales</taxon>
        <taxon>Xylariaceae</taxon>
        <taxon>Anthostomella</taxon>
    </lineage>
</organism>
<proteinExistence type="predicted"/>
<evidence type="ECO:0000313" key="2">
    <source>
        <dbReference type="Proteomes" id="UP001295740"/>
    </source>
</evidence>
<name>A0AAI8V937_9PEZI</name>
<comment type="caution">
    <text evidence="1">The sequence shown here is derived from an EMBL/GenBank/DDBJ whole genome shotgun (WGS) entry which is preliminary data.</text>
</comment>
<protein>
    <submittedName>
        <fullName evidence="1">Uu.00g034690.m01.CDS01</fullName>
    </submittedName>
</protein>
<dbReference type="AlphaFoldDB" id="A0AAI8V937"/>